<dbReference type="EMBL" id="KU746946">
    <property type="protein sequence ID" value="AOP32001.1"/>
    <property type="molecule type" value="mRNA"/>
</dbReference>
<name>A0A1C9KCY3_NEMVE</name>
<dbReference type="GeneID" id="5508166"/>
<dbReference type="SUPFAM" id="SSF47454">
    <property type="entry name" value="A DNA-binding domain in eukaryotic transcription factors"/>
    <property type="match status" value="1"/>
</dbReference>
<dbReference type="InterPro" id="IPR004826">
    <property type="entry name" value="bZIP_Maf"/>
</dbReference>
<keyword evidence="6" id="KW-0832">Ubl conjugation</keyword>
<dbReference type="GO" id="GO:0045944">
    <property type="term" value="P:positive regulation of transcription by RNA polymerase II"/>
    <property type="evidence" value="ECO:0007669"/>
    <property type="project" value="UniProtKB-ARBA"/>
</dbReference>
<dbReference type="OrthoDB" id="5974330at2759"/>
<dbReference type="GO" id="GO:0003677">
    <property type="term" value="F:DNA binding"/>
    <property type="evidence" value="ECO:0007669"/>
    <property type="project" value="UniProtKB-KW"/>
</dbReference>
<evidence type="ECO:0000256" key="3">
    <source>
        <dbReference type="ARBA" id="ARBA00022473"/>
    </source>
</evidence>
<evidence type="ECO:0000256" key="1">
    <source>
        <dbReference type="ARBA" id="ARBA00004123"/>
    </source>
</evidence>
<dbReference type="GO" id="GO:0005737">
    <property type="term" value="C:cytoplasm"/>
    <property type="evidence" value="ECO:0007669"/>
    <property type="project" value="UniProtKB-SubCell"/>
</dbReference>
<evidence type="ECO:0000256" key="7">
    <source>
        <dbReference type="ARBA" id="ARBA00023015"/>
    </source>
</evidence>
<keyword evidence="4" id="KW-0963">Cytoplasm</keyword>
<evidence type="ECO:0000256" key="10">
    <source>
        <dbReference type="ARBA" id="ARBA00023163"/>
    </source>
</evidence>
<comment type="subunit">
    <text evidence="13">Interacts with FIZ1; this interaction represses transactivation. Interacts (via the leucine-zipper domain) with CRX.</text>
</comment>
<sequence>MDPTTTNNFNEQENQQLPEMYFGYITDDVFFQSDVDSKENQSVPEVFQGTETGENLDTVPAWMSEILTYEPPQDVAENNSEMYSPAPSSVGSSFSYTTNDNNELADREKFLCSLAGLGVTEEELAELGVKELNRLLKSKGLSTEEQSRIKYRRRTLKNRGYAHNCRIKRISQKKSLEETNWELVQDLENLRKELEASKRERDMYKRKYENLYAMVMKQKKSR</sequence>
<accession>A0A1C9KCY3</accession>
<feature type="coiled-coil region" evidence="15">
    <location>
        <begin position="173"/>
        <end position="214"/>
    </location>
</feature>
<protein>
    <recommendedName>
        <fullName evidence="14">Neural retina-specific leucine zipper protein</fullName>
    </recommendedName>
</protein>
<dbReference type="CDD" id="cd14718">
    <property type="entry name" value="bZIP_Maf_large"/>
    <property type="match status" value="1"/>
</dbReference>
<keyword evidence="10" id="KW-0804">Transcription</keyword>
<evidence type="ECO:0000313" key="17">
    <source>
        <dbReference type="EMBL" id="AOP32001.1"/>
    </source>
</evidence>
<keyword evidence="7" id="KW-0805">Transcription regulation</keyword>
<dbReference type="InterPro" id="IPR004827">
    <property type="entry name" value="bZIP"/>
</dbReference>
<dbReference type="GO" id="GO:0003700">
    <property type="term" value="F:DNA-binding transcription factor activity"/>
    <property type="evidence" value="ECO:0007669"/>
    <property type="project" value="InterPro"/>
</dbReference>
<organism evidence="17">
    <name type="scientific">Nematostella vectensis</name>
    <name type="common">Starlet sea anemone</name>
    <dbReference type="NCBI Taxonomy" id="45351"/>
    <lineage>
        <taxon>Eukaryota</taxon>
        <taxon>Metazoa</taxon>
        <taxon>Cnidaria</taxon>
        <taxon>Anthozoa</taxon>
        <taxon>Hexacorallia</taxon>
        <taxon>Actiniaria</taxon>
        <taxon>Edwardsiidae</taxon>
        <taxon>Nematostella</taxon>
    </lineage>
</organism>
<feature type="domain" description="BZIP" evidence="16">
    <location>
        <begin position="148"/>
        <end position="211"/>
    </location>
</feature>
<evidence type="ECO:0000256" key="9">
    <source>
        <dbReference type="ARBA" id="ARBA00023159"/>
    </source>
</evidence>
<dbReference type="Pfam" id="PF03131">
    <property type="entry name" value="bZIP_Maf"/>
    <property type="match status" value="1"/>
</dbReference>
<proteinExistence type="evidence at transcript level"/>
<evidence type="ECO:0000259" key="16">
    <source>
        <dbReference type="PROSITE" id="PS50217"/>
    </source>
</evidence>
<evidence type="ECO:0000256" key="8">
    <source>
        <dbReference type="ARBA" id="ARBA00023125"/>
    </source>
</evidence>
<evidence type="ECO:0000256" key="2">
    <source>
        <dbReference type="ARBA" id="ARBA00004496"/>
    </source>
</evidence>
<dbReference type="FunFam" id="1.20.5.170:FF:000071">
    <property type="entry name" value="Neural retina-specific leucine zipper protein"/>
    <property type="match status" value="1"/>
</dbReference>
<keyword evidence="11" id="KW-0539">Nucleus</keyword>
<dbReference type="InterPro" id="IPR024874">
    <property type="entry name" value="Transcription_factor_Maf_fam"/>
</dbReference>
<evidence type="ECO:0000256" key="14">
    <source>
        <dbReference type="ARBA" id="ARBA00071773"/>
    </source>
</evidence>
<dbReference type="AlphaFoldDB" id="A0A1C9KCY3"/>
<evidence type="ECO:0000256" key="4">
    <source>
        <dbReference type="ARBA" id="ARBA00022490"/>
    </source>
</evidence>
<comment type="subcellular location">
    <subcellularLocation>
        <location evidence="2">Cytoplasm</location>
    </subcellularLocation>
    <subcellularLocation>
        <location evidence="1">Nucleus</location>
    </subcellularLocation>
</comment>
<evidence type="ECO:0000256" key="11">
    <source>
        <dbReference type="ARBA" id="ARBA00023242"/>
    </source>
</evidence>
<evidence type="ECO:0000256" key="5">
    <source>
        <dbReference type="ARBA" id="ARBA00022499"/>
    </source>
</evidence>
<evidence type="ECO:0000256" key="15">
    <source>
        <dbReference type="SAM" id="Coils"/>
    </source>
</evidence>
<dbReference type="PANTHER" id="PTHR10129:SF48">
    <property type="entry name" value="MAF-S, ISOFORM B"/>
    <property type="match status" value="1"/>
</dbReference>
<keyword evidence="9" id="KW-0010">Activator</keyword>
<dbReference type="PANTHER" id="PTHR10129">
    <property type="entry name" value="TRANSCRIPTION FACTOR MAF"/>
    <property type="match status" value="1"/>
</dbReference>
<keyword evidence="8" id="KW-0238">DNA-binding</keyword>
<comment type="function">
    <text evidence="12">Acts as a transcriptional activator which regulates the expression of several rod-specific genes, including RHO and PDE6B. Also functions as a transcriptional coactivator, stimulating transcription mediated by the transcription factor CRX and NR2E3. Binds to the rhodopsin promoter in a sequence-specific manner.</text>
</comment>
<reference evidence="17" key="1">
    <citation type="submission" date="2016-02" db="EMBL/GenBank/DDBJ databases">
        <title>Erk-MAPK signaling is required for endodermal and ectodermal patterning prior to the onset of gastrulation in the sea anemone Nematostella vectensis.</title>
        <authorList>
            <person name="Johnston H."/>
            <person name="Amiel A.R."/>
            <person name="Chock T."/>
            <person name="Dahlin P."/>
            <person name="Steinworth B."/>
            <person name="Iglesias M."/>
            <person name="Layden M."/>
            <person name="Rottinger E."/>
            <person name="Martindale M.Q."/>
        </authorList>
    </citation>
    <scope>NUCLEOTIDE SEQUENCE</scope>
</reference>
<dbReference type="RefSeq" id="XP_032232817.1">
    <property type="nucleotide sequence ID" value="XM_032376926.2"/>
</dbReference>
<dbReference type="Gene3D" id="1.20.5.170">
    <property type="match status" value="1"/>
</dbReference>
<dbReference type="GO" id="GO:0005634">
    <property type="term" value="C:nucleus"/>
    <property type="evidence" value="ECO:0007669"/>
    <property type="project" value="UniProtKB-SubCell"/>
</dbReference>
<evidence type="ECO:0000256" key="6">
    <source>
        <dbReference type="ARBA" id="ARBA00022843"/>
    </source>
</evidence>
<dbReference type="InterPro" id="IPR008917">
    <property type="entry name" value="TF_DNA-bd_sf"/>
</dbReference>
<dbReference type="KEGG" id="nve:5508166"/>
<dbReference type="PROSITE" id="PS50217">
    <property type="entry name" value="BZIP"/>
    <property type="match status" value="1"/>
</dbReference>
<keyword evidence="3" id="KW-0217">Developmental protein</keyword>
<keyword evidence="15" id="KW-0175">Coiled coil</keyword>
<keyword evidence="5" id="KW-1017">Isopeptide bond</keyword>
<evidence type="ECO:0000256" key="12">
    <source>
        <dbReference type="ARBA" id="ARBA00055281"/>
    </source>
</evidence>
<evidence type="ECO:0000256" key="13">
    <source>
        <dbReference type="ARBA" id="ARBA00066263"/>
    </source>
</evidence>